<reference evidence="2" key="2">
    <citation type="submission" date="2020-09" db="EMBL/GenBank/DDBJ databases">
        <authorList>
            <person name="Sun Q."/>
            <person name="Kim S."/>
        </authorList>
    </citation>
    <scope>NUCLEOTIDE SEQUENCE</scope>
    <source>
        <strain evidence="2">KCTC 22164</strain>
    </source>
</reference>
<accession>A0A918JDQ1</accession>
<evidence type="ECO:0000313" key="2">
    <source>
        <dbReference type="EMBL" id="GGW75942.1"/>
    </source>
</evidence>
<protein>
    <submittedName>
        <fullName evidence="2">Uncharacterized protein</fullName>
    </submittedName>
</protein>
<dbReference type="EMBL" id="BMXP01000001">
    <property type="protein sequence ID" value="GGW75942.1"/>
    <property type="molecule type" value="Genomic_DNA"/>
</dbReference>
<feature type="transmembrane region" description="Helical" evidence="1">
    <location>
        <begin position="30"/>
        <end position="50"/>
    </location>
</feature>
<keyword evidence="3" id="KW-1185">Reference proteome</keyword>
<evidence type="ECO:0000256" key="1">
    <source>
        <dbReference type="SAM" id="Phobius"/>
    </source>
</evidence>
<dbReference type="Proteomes" id="UP000631300">
    <property type="component" value="Unassembled WGS sequence"/>
</dbReference>
<gene>
    <name evidence="2" type="ORF">GCM10007391_05450</name>
</gene>
<keyword evidence="1" id="KW-1133">Transmembrane helix</keyword>
<dbReference type="AlphaFoldDB" id="A0A918JDQ1"/>
<evidence type="ECO:0000313" key="3">
    <source>
        <dbReference type="Proteomes" id="UP000631300"/>
    </source>
</evidence>
<organism evidence="2 3">
    <name type="scientific">Alteromonas halophila</name>
    <dbReference type="NCBI Taxonomy" id="516698"/>
    <lineage>
        <taxon>Bacteria</taxon>
        <taxon>Pseudomonadati</taxon>
        <taxon>Pseudomonadota</taxon>
        <taxon>Gammaproteobacteria</taxon>
        <taxon>Alteromonadales</taxon>
        <taxon>Alteromonadaceae</taxon>
        <taxon>Alteromonas/Salinimonas group</taxon>
        <taxon>Alteromonas</taxon>
    </lineage>
</organism>
<keyword evidence="1" id="KW-0472">Membrane</keyword>
<proteinExistence type="predicted"/>
<dbReference type="RefSeq" id="WP_189403539.1">
    <property type="nucleotide sequence ID" value="NZ_BMXP01000001.1"/>
</dbReference>
<name>A0A918JDQ1_9ALTE</name>
<feature type="transmembrane region" description="Helical" evidence="1">
    <location>
        <begin position="6"/>
        <end position="23"/>
    </location>
</feature>
<sequence>MNFFFFFNYTMSLFILGSMSNLFSNDQRPLWLLLDAVLVIALTFYCFKVGRYPIVVNDRSLRINDYPVWHTFKLADVKALIVEHRKLTIQLENRTKTITFLLPIADVLPPELTKKVKVELRQPVNSRL</sequence>
<reference evidence="2" key="1">
    <citation type="journal article" date="2014" name="Int. J. Syst. Evol. Microbiol.">
        <title>Complete genome sequence of Corynebacterium casei LMG S-19264T (=DSM 44701T), isolated from a smear-ripened cheese.</title>
        <authorList>
            <consortium name="US DOE Joint Genome Institute (JGI-PGF)"/>
            <person name="Walter F."/>
            <person name="Albersmeier A."/>
            <person name="Kalinowski J."/>
            <person name="Ruckert C."/>
        </authorList>
    </citation>
    <scope>NUCLEOTIDE SEQUENCE</scope>
    <source>
        <strain evidence="2">KCTC 22164</strain>
    </source>
</reference>
<keyword evidence="1" id="KW-0812">Transmembrane</keyword>
<comment type="caution">
    <text evidence="2">The sequence shown here is derived from an EMBL/GenBank/DDBJ whole genome shotgun (WGS) entry which is preliminary data.</text>
</comment>